<evidence type="ECO:0000256" key="6">
    <source>
        <dbReference type="ARBA" id="ARBA00022592"/>
    </source>
</evidence>
<reference evidence="17 18" key="1">
    <citation type="submission" date="2017-01" db="EMBL/GenBank/DDBJ databases">
        <authorList>
            <person name="Mah S.A."/>
            <person name="Swanson W.J."/>
            <person name="Moy G.W."/>
            <person name="Vacquier V.D."/>
        </authorList>
    </citation>
    <scope>NUCLEOTIDE SEQUENCE [LARGE SCALE GENOMIC DNA]</scope>
    <source>
        <strain evidence="17 18">DSM 22694</strain>
    </source>
</reference>
<evidence type="ECO:0000256" key="10">
    <source>
        <dbReference type="ARBA" id="ARBA00023159"/>
    </source>
</evidence>
<dbReference type="PANTHER" id="PTHR48111:SF40">
    <property type="entry name" value="PHOSPHATE REGULON TRANSCRIPTIONAL REGULATORY PROTEIN PHOB"/>
    <property type="match status" value="1"/>
</dbReference>
<feature type="DNA-binding region" description="OmpR/PhoB-type" evidence="14">
    <location>
        <begin position="131"/>
        <end position="227"/>
    </location>
</feature>
<dbReference type="Proteomes" id="UP000186110">
    <property type="component" value="Chromosome"/>
</dbReference>
<dbReference type="InterPro" id="IPR039420">
    <property type="entry name" value="WalR-like"/>
</dbReference>
<dbReference type="GO" id="GO:0005829">
    <property type="term" value="C:cytosol"/>
    <property type="evidence" value="ECO:0007669"/>
    <property type="project" value="TreeGrafter"/>
</dbReference>
<keyword evidence="8" id="KW-0805">Transcription regulation</keyword>
<dbReference type="GO" id="GO:0006355">
    <property type="term" value="P:regulation of DNA-templated transcription"/>
    <property type="evidence" value="ECO:0007669"/>
    <property type="project" value="InterPro"/>
</dbReference>
<evidence type="ECO:0000256" key="11">
    <source>
        <dbReference type="ARBA" id="ARBA00023163"/>
    </source>
</evidence>
<evidence type="ECO:0000256" key="3">
    <source>
        <dbReference type="ARBA" id="ARBA00022448"/>
    </source>
</evidence>
<evidence type="ECO:0000256" key="4">
    <source>
        <dbReference type="ARBA" id="ARBA00022490"/>
    </source>
</evidence>
<evidence type="ECO:0000256" key="9">
    <source>
        <dbReference type="ARBA" id="ARBA00023125"/>
    </source>
</evidence>
<protein>
    <recommendedName>
        <fullName evidence="2">Phosphate regulon transcriptional regulatory protein PhoB</fullName>
    </recommendedName>
</protein>
<evidence type="ECO:0000256" key="13">
    <source>
        <dbReference type="PROSITE-ProRule" id="PRU00169"/>
    </source>
</evidence>
<dbReference type="CDD" id="cd17618">
    <property type="entry name" value="REC_OmpR_PhoB"/>
    <property type="match status" value="1"/>
</dbReference>
<dbReference type="KEGG" id="rsb:RS694_07370"/>
<dbReference type="NCBIfam" id="TIGR02154">
    <property type="entry name" value="PhoB"/>
    <property type="match status" value="1"/>
</dbReference>
<comment type="subcellular location">
    <subcellularLocation>
        <location evidence="1">Cytoplasm</location>
    </subcellularLocation>
</comment>
<gene>
    <name evidence="17" type="ORF">RS694_07370</name>
</gene>
<dbReference type="InterPro" id="IPR001789">
    <property type="entry name" value="Sig_transdc_resp-reg_receiver"/>
</dbReference>
<evidence type="ECO:0000256" key="7">
    <source>
        <dbReference type="ARBA" id="ARBA00023012"/>
    </source>
</evidence>
<keyword evidence="9 14" id="KW-0238">DNA-binding</keyword>
<proteinExistence type="predicted"/>
<evidence type="ECO:0000256" key="14">
    <source>
        <dbReference type="PROSITE-ProRule" id="PRU01091"/>
    </source>
</evidence>
<comment type="function">
    <text evidence="12">This protein is a positive regulator for the phosphate regulon. Transcription of this operon is positively regulated by PhoB and PhoR when phosphate is limited.</text>
</comment>
<dbReference type="SMART" id="SM00448">
    <property type="entry name" value="REC"/>
    <property type="match status" value="1"/>
</dbReference>
<keyword evidence="7" id="KW-0902">Two-component regulatory system</keyword>
<dbReference type="SMART" id="SM00862">
    <property type="entry name" value="Trans_reg_C"/>
    <property type="match status" value="1"/>
</dbReference>
<feature type="domain" description="Response regulatory" evidence="15">
    <location>
        <begin position="6"/>
        <end position="122"/>
    </location>
</feature>
<evidence type="ECO:0000313" key="17">
    <source>
        <dbReference type="EMBL" id="APW42378.1"/>
    </source>
</evidence>
<keyword evidence="10" id="KW-0010">Activator</keyword>
<dbReference type="InterPro" id="IPR011879">
    <property type="entry name" value="Sig_transdc_resp-reg_PhoB"/>
</dbReference>
<dbReference type="Gene3D" id="6.10.250.690">
    <property type="match status" value="1"/>
</dbReference>
<name>A0A1P8K8Q2_9BURK</name>
<keyword evidence="3" id="KW-0813">Transport</keyword>
<evidence type="ECO:0000259" key="16">
    <source>
        <dbReference type="PROSITE" id="PS51755"/>
    </source>
</evidence>
<dbReference type="Pfam" id="PF00486">
    <property type="entry name" value="Trans_reg_C"/>
    <property type="match status" value="1"/>
</dbReference>
<evidence type="ECO:0000256" key="12">
    <source>
        <dbReference type="ARBA" id="ARBA00024735"/>
    </source>
</evidence>
<dbReference type="PANTHER" id="PTHR48111">
    <property type="entry name" value="REGULATOR OF RPOS"/>
    <property type="match status" value="1"/>
</dbReference>
<organism evidence="17 18">
    <name type="scientific">Rhodoferax saidenbachensis</name>
    <dbReference type="NCBI Taxonomy" id="1484693"/>
    <lineage>
        <taxon>Bacteria</taxon>
        <taxon>Pseudomonadati</taxon>
        <taxon>Pseudomonadota</taxon>
        <taxon>Betaproteobacteria</taxon>
        <taxon>Burkholderiales</taxon>
        <taxon>Comamonadaceae</taxon>
        <taxon>Rhodoferax</taxon>
    </lineage>
</organism>
<sequence>MRNMPAVLIVEDEPAIAELIAVNLRHNGFRTTWALDSASAQRELDAALPDLILLDWMLPGESGLVLAKRWRAHPRTKAIPIIMLTARGDEADRVAGLDAGADDYIAKPFSTKELLARVRAVLRRRAPEQAGEAMTVGALVLDPSTHRVSFEEQPLKLGPTEFKLLQFLMASPERVHSRGQLLDKVWGDHVYIEERTVDVHVKRLRESLNQAGAMVETVRGAGYRLTAKPAPAAVPAEKTSA</sequence>
<evidence type="ECO:0000313" key="18">
    <source>
        <dbReference type="Proteomes" id="UP000186110"/>
    </source>
</evidence>
<dbReference type="EMBL" id="CP019239">
    <property type="protein sequence ID" value="APW42378.1"/>
    <property type="molecule type" value="Genomic_DNA"/>
</dbReference>
<dbReference type="SUPFAM" id="SSF46894">
    <property type="entry name" value="C-terminal effector domain of the bipartite response regulators"/>
    <property type="match status" value="1"/>
</dbReference>
<keyword evidence="6" id="KW-0592">Phosphate transport</keyword>
<dbReference type="PROSITE" id="PS50110">
    <property type="entry name" value="RESPONSE_REGULATORY"/>
    <property type="match status" value="1"/>
</dbReference>
<keyword evidence="18" id="KW-1185">Reference proteome</keyword>
<dbReference type="CDD" id="cd00383">
    <property type="entry name" value="trans_reg_C"/>
    <property type="match status" value="1"/>
</dbReference>
<dbReference type="Pfam" id="PF00072">
    <property type="entry name" value="Response_reg"/>
    <property type="match status" value="1"/>
</dbReference>
<keyword evidence="11" id="KW-0804">Transcription</keyword>
<dbReference type="GO" id="GO:0006817">
    <property type="term" value="P:phosphate ion transport"/>
    <property type="evidence" value="ECO:0007669"/>
    <property type="project" value="UniProtKB-KW"/>
</dbReference>
<dbReference type="SUPFAM" id="SSF52172">
    <property type="entry name" value="CheY-like"/>
    <property type="match status" value="1"/>
</dbReference>
<evidence type="ECO:0000256" key="2">
    <source>
        <dbReference type="ARBA" id="ARBA00013332"/>
    </source>
</evidence>
<feature type="modified residue" description="4-aspartylphosphate" evidence="13">
    <location>
        <position position="55"/>
    </location>
</feature>
<keyword evidence="5 13" id="KW-0597">Phosphoprotein</keyword>
<feature type="domain" description="OmpR/PhoB-type" evidence="16">
    <location>
        <begin position="131"/>
        <end position="227"/>
    </location>
</feature>
<dbReference type="GO" id="GO:0000156">
    <property type="term" value="F:phosphorelay response regulator activity"/>
    <property type="evidence" value="ECO:0007669"/>
    <property type="project" value="InterPro"/>
</dbReference>
<dbReference type="InterPro" id="IPR036388">
    <property type="entry name" value="WH-like_DNA-bd_sf"/>
</dbReference>
<evidence type="ECO:0000256" key="8">
    <source>
        <dbReference type="ARBA" id="ARBA00023015"/>
    </source>
</evidence>
<evidence type="ECO:0000256" key="1">
    <source>
        <dbReference type="ARBA" id="ARBA00004496"/>
    </source>
</evidence>
<dbReference type="InterPro" id="IPR016032">
    <property type="entry name" value="Sig_transdc_resp-reg_C-effctor"/>
</dbReference>
<dbReference type="AlphaFoldDB" id="A0A1P8K8Q2"/>
<dbReference type="STRING" id="1484693.RS694_07370"/>
<keyword evidence="4" id="KW-0963">Cytoplasm</keyword>
<dbReference type="InterPro" id="IPR001867">
    <property type="entry name" value="OmpR/PhoB-type_DNA-bd"/>
</dbReference>
<dbReference type="GO" id="GO:0000976">
    <property type="term" value="F:transcription cis-regulatory region binding"/>
    <property type="evidence" value="ECO:0007669"/>
    <property type="project" value="TreeGrafter"/>
</dbReference>
<dbReference type="RefSeq" id="WP_029705842.1">
    <property type="nucleotide sequence ID" value="NZ_CP019239.1"/>
</dbReference>
<dbReference type="GO" id="GO:0032993">
    <property type="term" value="C:protein-DNA complex"/>
    <property type="evidence" value="ECO:0007669"/>
    <property type="project" value="TreeGrafter"/>
</dbReference>
<dbReference type="Gene3D" id="1.10.10.10">
    <property type="entry name" value="Winged helix-like DNA-binding domain superfamily/Winged helix DNA-binding domain"/>
    <property type="match status" value="1"/>
</dbReference>
<evidence type="ECO:0000259" key="15">
    <source>
        <dbReference type="PROSITE" id="PS50110"/>
    </source>
</evidence>
<dbReference type="PROSITE" id="PS51755">
    <property type="entry name" value="OMPR_PHOB"/>
    <property type="match status" value="1"/>
</dbReference>
<dbReference type="Gene3D" id="3.40.50.2300">
    <property type="match status" value="1"/>
</dbReference>
<dbReference type="InterPro" id="IPR011006">
    <property type="entry name" value="CheY-like_superfamily"/>
</dbReference>
<dbReference type="eggNOG" id="COG0745">
    <property type="taxonomic scope" value="Bacteria"/>
</dbReference>
<evidence type="ECO:0000256" key="5">
    <source>
        <dbReference type="ARBA" id="ARBA00022553"/>
    </source>
</evidence>
<accession>A0A1P8K8Q2</accession>